<feature type="chain" id="PRO_5002553739" description="Peptidase C39-like domain-containing protein" evidence="1">
    <location>
        <begin position="28"/>
        <end position="336"/>
    </location>
</feature>
<dbReference type="Proteomes" id="UP000064201">
    <property type="component" value="Chromosome"/>
</dbReference>
<dbReference type="InterPro" id="IPR011990">
    <property type="entry name" value="TPR-like_helical_dom_sf"/>
</dbReference>
<dbReference type="PROSITE" id="PS51257">
    <property type="entry name" value="PROKAR_LIPOPROTEIN"/>
    <property type="match status" value="1"/>
</dbReference>
<dbReference type="RefSeq" id="WP_047251803.1">
    <property type="nucleotide sequence ID" value="NZ_CP011367.1"/>
</dbReference>
<dbReference type="Gene3D" id="3.90.70.10">
    <property type="entry name" value="Cysteine proteinases"/>
    <property type="match status" value="1"/>
</dbReference>
<evidence type="ECO:0000256" key="1">
    <source>
        <dbReference type="SAM" id="SignalP"/>
    </source>
</evidence>
<dbReference type="NCBIfam" id="NF033920">
    <property type="entry name" value="C39_PA2778_fam"/>
    <property type="match status" value="1"/>
</dbReference>
<dbReference type="EMBL" id="CP011367">
    <property type="protein sequence ID" value="AKJ96253.1"/>
    <property type="molecule type" value="Genomic_DNA"/>
</dbReference>
<dbReference type="OrthoDB" id="5611441at2"/>
<gene>
    <name evidence="3" type="ORF">TVD_13185</name>
</gene>
<name>A0A0G3G4T9_9GAMM</name>
<keyword evidence="4" id="KW-1185">Reference proteome</keyword>
<feature type="domain" description="Peptidase C39-like" evidence="2">
    <location>
        <begin position="49"/>
        <end position="158"/>
    </location>
</feature>
<dbReference type="AlphaFoldDB" id="A0A0G3G4T9"/>
<dbReference type="CDD" id="cd02549">
    <property type="entry name" value="Peptidase_C39A"/>
    <property type="match status" value="1"/>
</dbReference>
<dbReference type="SUPFAM" id="SSF48452">
    <property type="entry name" value="TPR-like"/>
    <property type="match status" value="1"/>
</dbReference>
<proteinExistence type="predicted"/>
<accession>A0A0G3G4T9</accession>
<dbReference type="InterPro" id="IPR039564">
    <property type="entry name" value="Peptidase_C39-like"/>
</dbReference>
<dbReference type="Gene3D" id="1.25.40.10">
    <property type="entry name" value="Tetratricopeptide repeat domain"/>
    <property type="match status" value="1"/>
</dbReference>
<dbReference type="STRING" id="106634.TVD_13185"/>
<dbReference type="Pfam" id="PF13529">
    <property type="entry name" value="Peptidase_C39_2"/>
    <property type="match status" value="1"/>
</dbReference>
<dbReference type="KEGG" id="tvr:TVD_13185"/>
<dbReference type="PATRIC" id="fig|106634.4.peg.2690"/>
<keyword evidence="1" id="KW-0732">Signal</keyword>
<evidence type="ECO:0000313" key="3">
    <source>
        <dbReference type="EMBL" id="AKJ96253.1"/>
    </source>
</evidence>
<evidence type="ECO:0000259" key="2">
    <source>
        <dbReference type="Pfam" id="PF13529"/>
    </source>
</evidence>
<sequence>MGFISTRRVTAFLALAALLWLTGCATAPQSAGLASERPTDLPARVELADTPFFPQEQYQCGPAALATALNARGIDAALDDLIEEVYIPAREGSLQTEMRAAVRARDQVAYRIEPQLEAILREVAAGNPVVVFQNLGVALIPEWHFAVVIGYDLEDREIFLRSGPIQRHVNSFARFERTWARGERWAFLVMPPDTLPATAQPLRWLRAVNELEQTGRFAAAATGYETAMDRWPDEPIPYVGRANVAFAQGDLPAAENALRALVERDPARHEGWNNLAHVLIARECGEQAREAASCAADLAGPGAYARTLGAAAEAPDGGAECRALPPCGVATEARAR</sequence>
<dbReference type="InterPro" id="IPR039563">
    <property type="entry name" value="Peptidase_C39_single_dom"/>
</dbReference>
<organism evidence="3 4">
    <name type="scientific">Thioalkalivibrio versutus</name>
    <dbReference type="NCBI Taxonomy" id="106634"/>
    <lineage>
        <taxon>Bacteria</taxon>
        <taxon>Pseudomonadati</taxon>
        <taxon>Pseudomonadota</taxon>
        <taxon>Gammaproteobacteria</taxon>
        <taxon>Chromatiales</taxon>
        <taxon>Ectothiorhodospiraceae</taxon>
        <taxon>Thioalkalivibrio</taxon>
    </lineage>
</organism>
<protein>
    <recommendedName>
        <fullName evidence="2">Peptidase C39-like domain-containing protein</fullName>
    </recommendedName>
</protein>
<evidence type="ECO:0000313" key="4">
    <source>
        <dbReference type="Proteomes" id="UP000064201"/>
    </source>
</evidence>
<dbReference type="Pfam" id="PF13432">
    <property type="entry name" value="TPR_16"/>
    <property type="match status" value="1"/>
</dbReference>
<feature type="signal peptide" evidence="1">
    <location>
        <begin position="1"/>
        <end position="27"/>
    </location>
</feature>
<reference evidence="3 4" key="1">
    <citation type="submission" date="2015-04" db="EMBL/GenBank/DDBJ databases">
        <title>Complete Sequence for the Genome of the Thioalkalivibrio versutus D301.</title>
        <authorList>
            <person name="Mu T."/>
            <person name="Zhou J."/>
            <person name="Xu X."/>
        </authorList>
    </citation>
    <scope>NUCLEOTIDE SEQUENCE [LARGE SCALE GENOMIC DNA]</scope>
    <source>
        <strain evidence="3 4">D301</strain>
    </source>
</reference>